<dbReference type="GO" id="GO:0005509">
    <property type="term" value="F:calcium ion binding"/>
    <property type="evidence" value="ECO:0007669"/>
    <property type="project" value="InterPro"/>
</dbReference>
<dbReference type="Gene3D" id="2.10.250.10">
    <property type="entry name" value="Calreticulin/calnexin, P domain"/>
    <property type="match status" value="1"/>
</dbReference>
<evidence type="ECO:0000313" key="15">
    <source>
        <dbReference type="Proteomes" id="UP000095300"/>
    </source>
</evidence>
<evidence type="ECO:0000256" key="11">
    <source>
        <dbReference type="ARBA" id="ARBA00023186"/>
    </source>
</evidence>
<comment type="similarity">
    <text evidence="2 12">Belongs to the calreticulin family.</text>
</comment>
<dbReference type="PRINTS" id="PR00626">
    <property type="entry name" value="CALRETICULIN"/>
</dbReference>
<dbReference type="GO" id="GO:0006457">
    <property type="term" value="P:protein folding"/>
    <property type="evidence" value="ECO:0007669"/>
    <property type="project" value="InterPro"/>
</dbReference>
<dbReference type="GO" id="GO:0036503">
    <property type="term" value="P:ERAD pathway"/>
    <property type="evidence" value="ECO:0007669"/>
    <property type="project" value="TreeGrafter"/>
</dbReference>
<sequence>MFISLFQATIPDPEDTKPADWDKPEHIPDPDATKPEDWDDEMDGEWEPPMIDNPEFKGEWQPRQLDNPNYKGPWEHPEINNPEYTPEPNLYLRKEICIVGLDLWQVKSGSIFDNILVTDDIEMAIQISADVKKTQEGERKMKESQDEEQRKKEENEQKSSYSEDEDDNDNEDKEDIPEQDDLNSDHDEL</sequence>
<dbReference type="InterPro" id="IPR001580">
    <property type="entry name" value="Calret/calnex"/>
</dbReference>
<evidence type="ECO:0000256" key="12">
    <source>
        <dbReference type="RuleBase" id="RU362126"/>
    </source>
</evidence>
<evidence type="ECO:0000256" key="9">
    <source>
        <dbReference type="ARBA" id="ARBA00022833"/>
    </source>
</evidence>
<evidence type="ECO:0000313" key="14">
    <source>
        <dbReference type="EnsemblMetazoa" id="SCAU012536-PA"/>
    </source>
</evidence>
<keyword evidence="15" id="KW-1185">Reference proteome</keyword>
<feature type="compositionally biased region" description="Basic and acidic residues" evidence="13">
    <location>
        <begin position="14"/>
        <end position="36"/>
    </location>
</feature>
<evidence type="ECO:0000256" key="8">
    <source>
        <dbReference type="ARBA" id="ARBA00022824"/>
    </source>
</evidence>
<evidence type="ECO:0000256" key="4">
    <source>
        <dbReference type="ARBA" id="ARBA00022723"/>
    </source>
</evidence>
<feature type="compositionally biased region" description="Acidic residues" evidence="13">
    <location>
        <begin position="162"/>
        <end position="182"/>
    </location>
</feature>
<keyword evidence="6" id="KW-0430">Lectin</keyword>
<feature type="compositionally biased region" description="Acidic residues" evidence="13">
    <location>
        <begin position="37"/>
        <end position="46"/>
    </location>
</feature>
<accession>A0A1I8PZT1</accession>
<evidence type="ECO:0000256" key="2">
    <source>
        <dbReference type="ARBA" id="ARBA00010983"/>
    </source>
</evidence>
<evidence type="ECO:0000256" key="10">
    <source>
        <dbReference type="ARBA" id="ARBA00022837"/>
    </source>
</evidence>
<evidence type="ECO:0000256" key="7">
    <source>
        <dbReference type="ARBA" id="ARBA00022737"/>
    </source>
</evidence>
<gene>
    <name evidence="14" type="primary">106095466</name>
</gene>
<proteinExistence type="inferred from homology"/>
<dbReference type="InterPro" id="IPR009033">
    <property type="entry name" value="Calreticulin/calnexin_P_dom_sf"/>
</dbReference>
<dbReference type="Gene3D" id="2.60.120.200">
    <property type="match status" value="1"/>
</dbReference>
<dbReference type="Proteomes" id="UP000095300">
    <property type="component" value="Unassembled WGS sequence"/>
</dbReference>
<dbReference type="EnsemblMetazoa" id="SCAU012536-RA">
    <property type="protein sequence ID" value="SCAU012536-PA"/>
    <property type="gene ID" value="SCAU012536"/>
</dbReference>
<evidence type="ECO:0000256" key="6">
    <source>
        <dbReference type="ARBA" id="ARBA00022734"/>
    </source>
</evidence>
<dbReference type="VEuPathDB" id="VectorBase:SCAU012536"/>
<dbReference type="PANTHER" id="PTHR11073">
    <property type="entry name" value="CALRETICULIN AND CALNEXIN"/>
    <property type="match status" value="1"/>
</dbReference>
<reference evidence="14" key="1">
    <citation type="submission" date="2020-05" db="UniProtKB">
        <authorList>
            <consortium name="EnsemblMetazoa"/>
        </authorList>
    </citation>
    <scope>IDENTIFICATION</scope>
    <source>
        <strain evidence="14">USDA</strain>
    </source>
</reference>
<feature type="region of interest" description="Disordered" evidence="13">
    <location>
        <begin position="1"/>
        <end position="74"/>
    </location>
</feature>
<dbReference type="GO" id="GO:0005788">
    <property type="term" value="C:endoplasmic reticulum lumen"/>
    <property type="evidence" value="ECO:0007669"/>
    <property type="project" value="UniProtKB-SubCell"/>
</dbReference>
<dbReference type="InterPro" id="IPR018124">
    <property type="entry name" value="Calret/calnex_CS"/>
</dbReference>
<organism evidence="14 15">
    <name type="scientific">Stomoxys calcitrans</name>
    <name type="common">Stable fly</name>
    <name type="synonym">Conops calcitrans</name>
    <dbReference type="NCBI Taxonomy" id="35570"/>
    <lineage>
        <taxon>Eukaryota</taxon>
        <taxon>Metazoa</taxon>
        <taxon>Ecdysozoa</taxon>
        <taxon>Arthropoda</taxon>
        <taxon>Hexapoda</taxon>
        <taxon>Insecta</taxon>
        <taxon>Pterygota</taxon>
        <taxon>Neoptera</taxon>
        <taxon>Endopterygota</taxon>
        <taxon>Diptera</taxon>
        <taxon>Brachycera</taxon>
        <taxon>Muscomorpha</taxon>
        <taxon>Muscoidea</taxon>
        <taxon>Muscidae</taxon>
        <taxon>Stomoxys</taxon>
    </lineage>
</organism>
<dbReference type="STRING" id="35570.A0A1I8PZT1"/>
<dbReference type="SUPFAM" id="SSF63887">
    <property type="entry name" value="P-domain of calnexin/calreticulin"/>
    <property type="match status" value="1"/>
</dbReference>
<feature type="region of interest" description="Disordered" evidence="13">
    <location>
        <begin position="133"/>
        <end position="189"/>
    </location>
</feature>
<evidence type="ECO:0000256" key="5">
    <source>
        <dbReference type="ARBA" id="ARBA00022729"/>
    </source>
</evidence>
<dbReference type="PANTHER" id="PTHR11073:SF2">
    <property type="entry name" value="CALRETICULIN"/>
    <property type="match status" value="1"/>
</dbReference>
<keyword evidence="8 12" id="KW-0256">Endoplasmic reticulum</keyword>
<dbReference type="PROSITE" id="PS00805">
    <property type="entry name" value="CALRETICULIN_REPEAT"/>
    <property type="match status" value="1"/>
</dbReference>
<comment type="subcellular location">
    <subcellularLocation>
        <location evidence="1">Endoplasmic reticulum lumen</location>
    </subcellularLocation>
</comment>
<dbReference type="Pfam" id="PF00262">
    <property type="entry name" value="Calreticulin"/>
    <property type="match status" value="2"/>
</dbReference>
<keyword evidence="7" id="KW-0677">Repeat</keyword>
<dbReference type="FunFam" id="2.10.250.10:FF:000002">
    <property type="entry name" value="Calreticulin"/>
    <property type="match status" value="1"/>
</dbReference>
<keyword evidence="10" id="KW-0106">Calcium</keyword>
<dbReference type="GO" id="GO:0030246">
    <property type="term" value="F:carbohydrate binding"/>
    <property type="evidence" value="ECO:0007669"/>
    <property type="project" value="UniProtKB-KW"/>
</dbReference>
<keyword evidence="5" id="KW-0732">Signal</keyword>
<dbReference type="GO" id="GO:0051082">
    <property type="term" value="F:unfolded protein binding"/>
    <property type="evidence" value="ECO:0007669"/>
    <property type="project" value="InterPro"/>
</dbReference>
<keyword evidence="11 12" id="KW-0143">Chaperone</keyword>
<dbReference type="AlphaFoldDB" id="A0A1I8PZT1"/>
<evidence type="ECO:0000256" key="13">
    <source>
        <dbReference type="SAM" id="MobiDB-lite"/>
    </source>
</evidence>
<evidence type="ECO:0000256" key="3">
    <source>
        <dbReference type="ARBA" id="ARBA00015837"/>
    </source>
</evidence>
<protein>
    <recommendedName>
        <fullName evidence="3">Calreticulin</fullName>
    </recommendedName>
</protein>
<dbReference type="GO" id="GO:0005789">
    <property type="term" value="C:endoplasmic reticulum membrane"/>
    <property type="evidence" value="ECO:0007669"/>
    <property type="project" value="TreeGrafter"/>
</dbReference>
<evidence type="ECO:0000256" key="1">
    <source>
        <dbReference type="ARBA" id="ARBA00004319"/>
    </source>
</evidence>
<name>A0A1I8PZT1_STOCA</name>
<keyword evidence="4" id="KW-0479">Metal-binding</keyword>
<keyword evidence="9" id="KW-0862">Zinc</keyword>
<feature type="compositionally biased region" description="Basic and acidic residues" evidence="13">
    <location>
        <begin position="133"/>
        <end position="157"/>
    </location>
</feature>